<evidence type="ECO:0000313" key="1">
    <source>
        <dbReference type="EMBL" id="NIH52980.1"/>
    </source>
</evidence>
<keyword evidence="2" id="KW-1185">Reference proteome</keyword>
<reference evidence="1 2" key="1">
    <citation type="submission" date="2020-02" db="EMBL/GenBank/DDBJ databases">
        <title>Sequencing the genomes of 1000 actinobacteria strains.</title>
        <authorList>
            <person name="Klenk H.-P."/>
        </authorList>
    </citation>
    <scope>NUCLEOTIDE SEQUENCE [LARGE SCALE GENOMIC DNA]</scope>
    <source>
        <strain evidence="1 2">DSM 27960</strain>
    </source>
</reference>
<dbReference type="NCBIfam" id="TIGR04089">
    <property type="entry name" value="exp_by_SipW_III"/>
    <property type="match status" value="1"/>
</dbReference>
<dbReference type="InterPro" id="IPR024006">
    <property type="entry name" value="Alt_signal_exp_actinobact"/>
</dbReference>
<protein>
    <submittedName>
        <fullName evidence="1">Alternate signal-mediated exported protein</fullName>
    </submittedName>
</protein>
<organism evidence="1 2">
    <name type="scientific">Lysinibacter cavernae</name>
    <dbReference type="NCBI Taxonomy" id="1640652"/>
    <lineage>
        <taxon>Bacteria</taxon>
        <taxon>Bacillati</taxon>
        <taxon>Actinomycetota</taxon>
        <taxon>Actinomycetes</taxon>
        <taxon>Micrococcales</taxon>
        <taxon>Microbacteriaceae</taxon>
        <taxon>Lysinibacter</taxon>
    </lineage>
</organism>
<sequence length="186" mass="19028">MNKLTKSLIATATGTALLIGGGGTLAAWNSGAFASLAATISAGDLSLSAPEPGKWSNSTGETINLDEYRVAPGDILLYETTVDLTAKGDNLHGEITLDPTSISPANPGKPEDVALATRLLKSAAIAVNGRSEAVFTASPGTQQIRVSTTISWPDEELPALDNTAMQGSVILSGLTFTATQTIPSSD</sequence>
<name>A0A7X5QZN7_9MICO</name>
<dbReference type="Proteomes" id="UP000541033">
    <property type="component" value="Unassembled WGS sequence"/>
</dbReference>
<dbReference type="RefSeq" id="WP_167148226.1">
    <property type="nucleotide sequence ID" value="NZ_JAAMOX010000001.1"/>
</dbReference>
<dbReference type="EMBL" id="JAAMOX010000001">
    <property type="protein sequence ID" value="NIH52980.1"/>
    <property type="molecule type" value="Genomic_DNA"/>
</dbReference>
<comment type="caution">
    <text evidence="1">The sequence shown here is derived from an EMBL/GenBank/DDBJ whole genome shotgun (WGS) entry which is preliminary data.</text>
</comment>
<dbReference type="AlphaFoldDB" id="A0A7X5QZN7"/>
<proteinExistence type="predicted"/>
<gene>
    <name evidence="1" type="ORF">FHX76_000848</name>
</gene>
<evidence type="ECO:0000313" key="2">
    <source>
        <dbReference type="Proteomes" id="UP000541033"/>
    </source>
</evidence>
<accession>A0A7X5QZN7</accession>